<evidence type="ECO:0000256" key="1">
    <source>
        <dbReference type="SAM" id="SignalP"/>
    </source>
</evidence>
<proteinExistence type="predicted"/>
<feature type="signal peptide" evidence="1">
    <location>
        <begin position="1"/>
        <end position="32"/>
    </location>
</feature>
<protein>
    <submittedName>
        <fullName evidence="2">2-keto-4-pentenoate hydratase</fullName>
    </submittedName>
</protein>
<dbReference type="GO" id="GO:0005737">
    <property type="term" value="C:cytoplasm"/>
    <property type="evidence" value="ECO:0007669"/>
    <property type="project" value="TreeGrafter"/>
</dbReference>
<dbReference type="InterPro" id="IPR036663">
    <property type="entry name" value="Fumarylacetoacetase_C_sf"/>
</dbReference>
<evidence type="ECO:0000313" key="3">
    <source>
        <dbReference type="Proteomes" id="UP000199531"/>
    </source>
</evidence>
<dbReference type="GO" id="GO:0008684">
    <property type="term" value="F:2-oxopent-4-enoate hydratase activity"/>
    <property type="evidence" value="ECO:0007669"/>
    <property type="project" value="TreeGrafter"/>
</dbReference>
<dbReference type="RefSeq" id="WP_234969926.1">
    <property type="nucleotide sequence ID" value="NZ_FOCW01000001.1"/>
</dbReference>
<organism evidence="2 3">
    <name type="scientific">Brachymonas denitrificans DSM 15123</name>
    <dbReference type="NCBI Taxonomy" id="1121117"/>
    <lineage>
        <taxon>Bacteria</taxon>
        <taxon>Pseudomonadati</taxon>
        <taxon>Pseudomonadota</taxon>
        <taxon>Betaproteobacteria</taxon>
        <taxon>Burkholderiales</taxon>
        <taxon>Comamonadaceae</taxon>
        <taxon>Brachymonas</taxon>
    </lineage>
</organism>
<name>A0A1H8DCZ7_9BURK</name>
<keyword evidence="3" id="KW-1185">Reference proteome</keyword>
<evidence type="ECO:0000313" key="2">
    <source>
        <dbReference type="EMBL" id="SEN04347.1"/>
    </source>
</evidence>
<gene>
    <name evidence="2" type="ORF">SAMN02745977_00253</name>
</gene>
<dbReference type="Proteomes" id="UP000199531">
    <property type="component" value="Unassembled WGS sequence"/>
</dbReference>
<dbReference type="STRING" id="1121117.SAMN02745977_00253"/>
<dbReference type="InterPro" id="IPR050772">
    <property type="entry name" value="Hydratase-Decarb/MhpD_sf"/>
</dbReference>
<dbReference type="PANTHER" id="PTHR30143">
    <property type="entry name" value="ACID HYDRATASE"/>
    <property type="match status" value="1"/>
</dbReference>
<dbReference type="PANTHER" id="PTHR30143:SF0">
    <property type="entry name" value="2-KETO-4-PENTENOATE HYDRATASE"/>
    <property type="match status" value="1"/>
</dbReference>
<dbReference type="SUPFAM" id="SSF56529">
    <property type="entry name" value="FAH"/>
    <property type="match status" value="1"/>
</dbReference>
<dbReference type="Gene3D" id="3.90.850.10">
    <property type="entry name" value="Fumarylacetoacetase-like, C-terminal domain"/>
    <property type="match status" value="1"/>
</dbReference>
<feature type="chain" id="PRO_5011743365" evidence="1">
    <location>
        <begin position="33"/>
        <end position="310"/>
    </location>
</feature>
<dbReference type="PROSITE" id="PS51257">
    <property type="entry name" value="PROKAR_LIPOPROTEIN"/>
    <property type="match status" value="1"/>
</dbReference>
<reference evidence="2 3" key="1">
    <citation type="submission" date="2016-10" db="EMBL/GenBank/DDBJ databases">
        <authorList>
            <person name="de Groot N.N."/>
        </authorList>
    </citation>
    <scope>NUCLEOTIDE SEQUENCE [LARGE SCALE GENOMIC DNA]</scope>
    <source>
        <strain evidence="2 3">DSM 15123</strain>
    </source>
</reference>
<sequence length="310" mass="32306">MTVLRHPFALPLLIAGASLLALGGCATKPAPATPVAQPPAAPAPCLGDAQVKQWLVDYLAHRPTANPPANLDAASAACTRAKWQQQLASVAGPLVGYKAGLTNPAVQKRFNTTEPVWGALYQRMLLRNGSTVPVAFGSRPLFEADMLVRVKSAAINQARTPAEVLANVDQVIPFIELPDLMVEAPPKLNGTALSAINVGARLGVVGQPMAVPRDAAARQRLLDGLQGMTVRVSDASGVLSSGKGSDTLGHPLNAVVWLTGALRQQGLQLQPGQVVSLGSFSPLSPPKAGQKVTVQYEGLPGAKPVTVNFR</sequence>
<dbReference type="AlphaFoldDB" id="A0A1H8DCZ7"/>
<accession>A0A1H8DCZ7</accession>
<dbReference type="EMBL" id="FOCW01000001">
    <property type="protein sequence ID" value="SEN04347.1"/>
    <property type="molecule type" value="Genomic_DNA"/>
</dbReference>
<keyword evidence="1" id="KW-0732">Signal</keyword>